<gene>
    <name evidence="3" type="ORF">H696_03387</name>
</gene>
<feature type="region of interest" description="Disordered" evidence="2">
    <location>
        <begin position="902"/>
        <end position="1054"/>
    </location>
</feature>
<accession>A0A058Z8R6</accession>
<keyword evidence="1" id="KW-0945">Host-virus interaction</keyword>
<feature type="region of interest" description="Disordered" evidence="2">
    <location>
        <begin position="2021"/>
        <end position="2057"/>
    </location>
</feature>
<feature type="compositionally biased region" description="Polar residues" evidence="2">
    <location>
        <begin position="940"/>
        <end position="952"/>
    </location>
</feature>
<feature type="compositionally biased region" description="Low complexity" evidence="2">
    <location>
        <begin position="481"/>
        <end position="496"/>
    </location>
</feature>
<feature type="compositionally biased region" description="Low complexity" evidence="2">
    <location>
        <begin position="245"/>
        <end position="269"/>
    </location>
</feature>
<sequence length="2796" mass="282583">MADELMAPPERELAGRRADELLVLRLGLAQVTFADTVFGLSLADIEVRARLPRGLAGEHPYLAGGADTRSPALGAADTAPTAGRPVLLSGRLALVETRISLPGLLAMATMARPLVDSALEALATLNGPANAGGGAATAGASGALPVDHFYLDSLPTSEAMPTPAAPVAGGAGPDNGLSDRPVVLNISTCFSLGRLILALDGLSSDAVVPGPGRRTGASSHEAHSPRSTPRATPANLPRSIRRARSSSSSAVGPHPSAAAAAPGQEPSSPTAGLGFVPASTAAPSSGPAAPVELGVRFELDRLRAAFISRPPGVAGAGTDDPTPERGSLLLRLSMHQAGFFLSRQTCPSEGDMPGGSDSRPASPADSPSGPSTPAPTATPVDLLCLGGGGLDVRCWFPRPAPEAGGPRAPGQDAGPGLASSSVRVHLDSLALATLEDCDLETVVLAVSPVAVHWLTIILPWFLAAMAPAGSRASRTDPGPGPTRSASRRGSSSSLAPSPGPSPMDHFQHAYQSPEMGASRPTTPTPAALAMSPLPPGPPPTTPPPGSGARHSKSLSSGSISSASSCSGVSTYSVDRTICPAAFEAIMPSARPHSMLRIYSDTSAVSMADSLAARFGLGDGPGGPPPPVPPPPTPGSPVSMPAPVPAPDDGSHLPAGAPAPVPAGAPAAGDRPQSDLPRAGVMVSFRLRRATIRLAPVLIELPVMELHLSLRRHQAQMPLASLAALASGLPANLVDLWAGPFAPAAQPTADPETLVLPRQTADRLSVALHIFSGTYLSIGSIGARVRAGAQLRACLDWGRMVRLSRSGGLSHRWVPLAPRLQAHAFSDSRRGQCAGCDDDAAVGAEGGADTSATCVGACVPALAFDVQPGDVVALLQQLDRTLRAAEPLLEVLRAGVPLFAPGAGLGPDELSPGSPGPGSPPSPGPAASPADAPAAGRSPNDAPTLTRISSLSAGTRAGLTRRGSSGSTDRETGAAVATRLGAGRHSGTAPPSAPHLARRIASSQSHPDFPSSFGSVRFAAEASGPGAGCGSGPGPGPGPGPATSEPPMPGPGSEAPALGLRFRLGVYVRPPPLCITWPTAIGSFVLRFGVAQITERGICHARLTASVNQQPSPLLADRASPADGKSLDLVHVSLRELRIGAEHRHFRGSLDELIARVALTHEQALQALVLSLLPLLHFRSAGAKAWATERTGTSPGLPPGNPDAGASTTSLGSSSSAAAAAAAAATATATGGAGLPSPSPSMASSTTAAAFVVFQIRGIDVGLTRVAAEDAPAPAPEDLAARDPLGSSGQATAPGALPQRALSRARRTRTISLSEQTWHSLASGAGSPVAAAVLATSTASSASSLRSGSPPISRAASPTPLRSGFRPLVDSASHGSLAASAPVSDLPGGEPAPGGLRLGISFHGLHLSVEHAGGLGGAPSAPGRARAPGPSGLESASESDRLVSRLLEGRDASARVGLSRLTVAVSRSPALGGRGDIRIREPHVIIDGRLVGTLLTVFLIADRLYDLVEGYRTGKRLPVSSAASSPATPRGPMSPLAPVSGSRETVDMAEPTSPTSSSASTSDPSPAPVPAASAAVALFDPWSVRQLRADVDPLLFVIRTTRLSGSNATPSDAPAPEASGHHILFRLPRLRARRRGALAVVRTTTPLDVALSPEGVTGFVSDCVEFLPDAHRQGQATKRLLSSQRAPPSMAEMAEARLQQQRQQQQQQQQQQQRPAIGEGSAPLAVGEPPLKVVVRVLPVQLTLLPPNIDPAGLGTDGAPAGRRAPSRWKVTFGLDQGLRAVVCLASDAPADLGPACLSGLSLASLAVSVPAVAARLEAVTTGPEKTAPTASGPGVAPAPPVDPGSGPTVASLSLHQITLSAESRAGLFASGPDGSLRREQTSLVLAVASADLSAHWRHLRSLEWRQMESAWIAPFVEIVSDAKARALFRLVTLAPPGPAATPAPGTGPDMDVLPAASHSATHSPDMVLFEKGRLRMALSLASARVALFSTRGNRPLVEILLAKLLFRAALTTLLLYPAPEDVGPSPSPGGSPPNMEAGPSSGGGGNGPVAAADARQTKQTRLSQAGLSLERLAVAVAHAGRPGFLAELVLRDLSLSLRNRFRKSAKASAFLRAVALHMDSMSSGTTTAAAAAAASTSGPSTTLSGRRLARARLGPISLTATGQWTPLAVGFADLPLGKARPPAAARNTPCSGFAGLLLLDVDAVCGGLNVDLTREALRVALRSARQASALLRAASSSASTGTSLSLLLGSFLPASQAAAAHPQHQPASGGPAAPALSAIDAAATGARTLLHYTGIFARTDILSSVTTSVRLLATRVVLAKSSLARRGPGAAGSVVARLDALALTALLSAHPNGTLSELAQELMVAELLAADVLRQLALLSLPAGTLSGLTRRVQAILASPNAAPVIERSVNLSLEGLRVIRRLPLVAGKGGAALAISDSAEPGAGSMPGTGADLPPGGESTEALTAFSRLPTFAADAGTDFIGSENVALLPQAELLLDTWQMSPDLLRFMMQLAIGQTAANPLGILPLPPVYYTLNLDYGGRPADLTLHGGHYHFMTELILSVVGLFRAESASAHRRPGGPGDAGPARPGASSGDPLSSATVASALANAEQVAASAAAAAAAVAARRGGAGASAPLHASIPVPVPRVPAVAVPTTVPPAADVPAADATEAAIRMKPLVEPRLTLPRISALGATTDTIVNLVDWFSAKRKTSGDPGDAAPGPASAGAEASTLPVATGSASLTPGGPEQQATPASAVEALTKADSLLTMAATDLALTAQRLLAGPVEQLLDQAVDLLV</sequence>
<dbReference type="EMBL" id="KB932205">
    <property type="protein sequence ID" value="KCV69922.1"/>
    <property type="molecule type" value="Genomic_DNA"/>
</dbReference>
<feature type="compositionally biased region" description="Low complexity" evidence="2">
    <location>
        <begin position="1340"/>
        <end position="1353"/>
    </location>
</feature>
<organism evidence="3">
    <name type="scientific">Fonticula alba</name>
    <name type="common">Slime mold</name>
    <dbReference type="NCBI Taxonomy" id="691883"/>
    <lineage>
        <taxon>Eukaryota</taxon>
        <taxon>Rotosphaerida</taxon>
        <taxon>Fonticulaceae</taxon>
        <taxon>Fonticula</taxon>
    </lineage>
</organism>
<feature type="compositionally biased region" description="Low complexity" evidence="2">
    <location>
        <begin position="926"/>
        <end position="938"/>
    </location>
</feature>
<protein>
    <submittedName>
        <fullName evidence="3">Uncharacterized protein</fullName>
    </submittedName>
</protein>
<feature type="region of interest" description="Disordered" evidence="2">
    <location>
        <begin position="209"/>
        <end position="288"/>
    </location>
</feature>
<feature type="region of interest" description="Disordered" evidence="2">
    <location>
        <begin position="1674"/>
        <end position="1723"/>
    </location>
</feature>
<feature type="compositionally biased region" description="Low complexity" evidence="2">
    <location>
        <begin position="2712"/>
        <end position="2728"/>
    </location>
</feature>
<feature type="region of interest" description="Disordered" evidence="2">
    <location>
        <begin position="344"/>
        <end position="380"/>
    </location>
</feature>
<feature type="region of interest" description="Disordered" evidence="2">
    <location>
        <begin position="1412"/>
        <end position="1438"/>
    </location>
</feature>
<keyword evidence="4" id="KW-1185">Reference proteome</keyword>
<evidence type="ECO:0000256" key="1">
    <source>
        <dbReference type="ARBA" id="ARBA00022581"/>
    </source>
</evidence>
<dbReference type="Proteomes" id="UP000030693">
    <property type="component" value="Unassembled WGS sequence"/>
</dbReference>
<feature type="compositionally biased region" description="Polar residues" evidence="2">
    <location>
        <begin position="1674"/>
        <end position="1685"/>
    </location>
</feature>
<evidence type="ECO:0000313" key="4">
    <source>
        <dbReference type="Proteomes" id="UP000030693"/>
    </source>
</evidence>
<feature type="region of interest" description="Disordered" evidence="2">
    <location>
        <begin position="1517"/>
        <end position="1569"/>
    </location>
</feature>
<dbReference type="PANTHER" id="PTHR13037">
    <property type="entry name" value="FORMIN"/>
    <property type="match status" value="1"/>
</dbReference>
<feature type="compositionally biased region" description="Pro residues" evidence="2">
    <location>
        <begin position="913"/>
        <end position="925"/>
    </location>
</feature>
<feature type="compositionally biased region" description="Low complexity" evidence="2">
    <location>
        <begin position="1417"/>
        <end position="1432"/>
    </location>
</feature>
<feature type="compositionally biased region" description="Low complexity" evidence="2">
    <location>
        <begin position="2584"/>
        <end position="2598"/>
    </location>
</feature>
<feature type="compositionally biased region" description="Low complexity" evidence="2">
    <location>
        <begin position="1517"/>
        <end position="1527"/>
    </location>
</feature>
<feature type="compositionally biased region" description="Low complexity" evidence="2">
    <location>
        <begin position="355"/>
        <end position="380"/>
    </location>
</feature>
<feature type="region of interest" description="Disordered" evidence="2">
    <location>
        <begin position="1822"/>
        <end position="1847"/>
    </location>
</feature>
<dbReference type="GeneID" id="20528112"/>
<feature type="compositionally biased region" description="Low complexity" evidence="2">
    <location>
        <begin position="1826"/>
        <end position="1835"/>
    </location>
</feature>
<proteinExistence type="predicted"/>
<feature type="region of interest" description="Disordered" evidence="2">
    <location>
        <begin position="1273"/>
        <end position="1307"/>
    </location>
</feature>
<reference evidence="3" key="1">
    <citation type="submission" date="2013-04" db="EMBL/GenBank/DDBJ databases">
        <title>The Genome Sequence of Fonticula alba ATCC 38817.</title>
        <authorList>
            <consortium name="The Broad Institute Genomics Platform"/>
            <person name="Russ C."/>
            <person name="Cuomo C."/>
            <person name="Burger G."/>
            <person name="Gray M.W."/>
            <person name="Holland P.W.H."/>
            <person name="King N."/>
            <person name="Lang F.B.F."/>
            <person name="Roger A.J."/>
            <person name="Ruiz-Trillo I."/>
            <person name="Brown M."/>
            <person name="Walker B."/>
            <person name="Young S."/>
            <person name="Zeng Q."/>
            <person name="Gargeya S."/>
            <person name="Fitzgerald M."/>
            <person name="Haas B."/>
            <person name="Abouelleil A."/>
            <person name="Allen A.W."/>
            <person name="Alvarado L."/>
            <person name="Arachchi H.M."/>
            <person name="Berlin A.M."/>
            <person name="Chapman S.B."/>
            <person name="Gainer-Dewar J."/>
            <person name="Goldberg J."/>
            <person name="Griggs A."/>
            <person name="Gujja S."/>
            <person name="Hansen M."/>
            <person name="Howarth C."/>
            <person name="Imamovic A."/>
            <person name="Ireland A."/>
            <person name="Larimer J."/>
            <person name="McCowan C."/>
            <person name="Murphy C."/>
            <person name="Pearson M."/>
            <person name="Poon T.W."/>
            <person name="Priest M."/>
            <person name="Roberts A."/>
            <person name="Saif S."/>
            <person name="Shea T."/>
            <person name="Sisk P."/>
            <person name="Sykes S."/>
            <person name="Wortman J."/>
            <person name="Nusbaum C."/>
            <person name="Birren B."/>
        </authorList>
    </citation>
    <scope>NUCLEOTIDE SEQUENCE [LARGE SCALE GENOMIC DNA]</scope>
    <source>
        <strain evidence="3">ATCC 38817</strain>
    </source>
</reference>
<feature type="region of interest" description="Disordered" evidence="2">
    <location>
        <begin position="1340"/>
        <end position="1367"/>
    </location>
</feature>
<dbReference type="STRING" id="691883.A0A058Z8R6"/>
<feature type="compositionally biased region" description="Low complexity" evidence="2">
    <location>
        <begin position="1548"/>
        <end position="1569"/>
    </location>
</feature>
<feature type="compositionally biased region" description="Pro residues" evidence="2">
    <location>
        <begin position="532"/>
        <end position="545"/>
    </location>
</feature>
<evidence type="ECO:0000256" key="2">
    <source>
        <dbReference type="SAM" id="MobiDB-lite"/>
    </source>
</evidence>
<feature type="region of interest" description="Disordered" evidence="2">
    <location>
        <begin position="2708"/>
        <end position="2728"/>
    </location>
</feature>
<feature type="region of interest" description="Disordered" evidence="2">
    <location>
        <begin position="2574"/>
        <end position="2598"/>
    </location>
</feature>
<feature type="region of interest" description="Disordered" evidence="2">
    <location>
        <begin position="469"/>
        <end position="567"/>
    </location>
</feature>
<feature type="compositionally biased region" description="Low complexity" evidence="2">
    <location>
        <begin position="553"/>
        <end position="567"/>
    </location>
</feature>
<dbReference type="PANTHER" id="PTHR13037:SF24">
    <property type="entry name" value="POLYCOMB PROTEIN PCL-RELATED"/>
    <property type="match status" value="1"/>
</dbReference>
<dbReference type="RefSeq" id="XP_009495528.1">
    <property type="nucleotide sequence ID" value="XM_009497253.1"/>
</dbReference>
<feature type="compositionally biased region" description="Low complexity" evidence="2">
    <location>
        <begin position="516"/>
        <end position="531"/>
    </location>
</feature>
<name>A0A058Z8R6_FONAL</name>
<feature type="compositionally biased region" description="Low complexity" evidence="2">
    <location>
        <begin position="277"/>
        <end position="288"/>
    </location>
</feature>
<feature type="compositionally biased region" description="Pro residues" evidence="2">
    <location>
        <begin position="621"/>
        <end position="645"/>
    </location>
</feature>
<feature type="region of interest" description="Disordered" evidence="2">
    <location>
        <begin position="614"/>
        <end position="675"/>
    </location>
</feature>
<evidence type="ECO:0000313" key="3">
    <source>
        <dbReference type="EMBL" id="KCV69922.1"/>
    </source>
</evidence>
<feature type="compositionally biased region" description="Pro residues" evidence="2">
    <location>
        <begin position="1033"/>
        <end position="1049"/>
    </location>
</feature>
<feature type="region of interest" description="Disordered" evidence="2">
    <location>
        <begin position="1186"/>
        <end position="1211"/>
    </location>
</feature>
<feature type="compositionally biased region" description="Low complexity" evidence="2">
    <location>
        <begin position="1273"/>
        <end position="1284"/>
    </location>
</feature>
<feature type="compositionally biased region" description="Low complexity" evidence="2">
    <location>
        <begin position="1698"/>
        <end position="1713"/>
    </location>
</feature>